<dbReference type="PANTHER" id="PTHR48020">
    <property type="entry name" value="PROTON MYO-INOSITOL COTRANSPORTER"/>
    <property type="match status" value="1"/>
</dbReference>
<comment type="similarity">
    <text evidence="2 9">Belongs to the major facilitator superfamily. Sugar transporter (TC 2.A.1.1) family.</text>
</comment>
<comment type="caution">
    <text evidence="12">The sequence shown here is derived from an EMBL/GenBank/DDBJ whole genome shotgun (WGS) entry which is preliminary data.</text>
</comment>
<dbReference type="InterPro" id="IPR005829">
    <property type="entry name" value="Sugar_transporter_CS"/>
</dbReference>
<organism evidence="12 13">
    <name type="scientific">Ginsengibacter hankyongi</name>
    <dbReference type="NCBI Taxonomy" id="2607284"/>
    <lineage>
        <taxon>Bacteria</taxon>
        <taxon>Pseudomonadati</taxon>
        <taxon>Bacteroidota</taxon>
        <taxon>Chitinophagia</taxon>
        <taxon>Chitinophagales</taxon>
        <taxon>Chitinophagaceae</taxon>
        <taxon>Ginsengibacter</taxon>
    </lineage>
</organism>
<dbReference type="GO" id="GO:0005886">
    <property type="term" value="C:plasma membrane"/>
    <property type="evidence" value="ECO:0007669"/>
    <property type="project" value="UniProtKB-SubCell"/>
</dbReference>
<evidence type="ECO:0000256" key="10">
    <source>
        <dbReference type="SAM" id="Phobius"/>
    </source>
</evidence>
<evidence type="ECO:0000256" key="5">
    <source>
        <dbReference type="ARBA" id="ARBA00022597"/>
    </source>
</evidence>
<keyword evidence="5" id="KW-0762">Sugar transport</keyword>
<dbReference type="PRINTS" id="PR00171">
    <property type="entry name" value="SUGRTRNSPORT"/>
</dbReference>
<name>A0A5J5IMS4_9BACT</name>
<feature type="transmembrane region" description="Helical" evidence="10">
    <location>
        <begin position="375"/>
        <end position="397"/>
    </location>
</feature>
<dbReference type="FunFam" id="1.20.1250.20:FF:000218">
    <property type="entry name" value="facilitated trehalose transporter Tret1"/>
    <property type="match status" value="1"/>
</dbReference>
<dbReference type="RefSeq" id="WP_150413303.1">
    <property type="nucleotide sequence ID" value="NZ_VYQF01000001.1"/>
</dbReference>
<feature type="transmembrane region" description="Helical" evidence="10">
    <location>
        <begin position="75"/>
        <end position="97"/>
    </location>
</feature>
<dbReference type="InterPro" id="IPR036259">
    <property type="entry name" value="MFS_trans_sf"/>
</dbReference>
<keyword evidence="7 10" id="KW-1133">Transmembrane helix</keyword>
<dbReference type="InterPro" id="IPR050814">
    <property type="entry name" value="Myo-inositol_Transporter"/>
</dbReference>
<keyword evidence="4" id="KW-1003">Cell membrane</keyword>
<evidence type="ECO:0000256" key="1">
    <source>
        <dbReference type="ARBA" id="ARBA00004651"/>
    </source>
</evidence>
<keyword evidence="8 10" id="KW-0472">Membrane</keyword>
<dbReference type="InterPro" id="IPR005828">
    <property type="entry name" value="MFS_sugar_transport-like"/>
</dbReference>
<feature type="transmembrane region" description="Helical" evidence="10">
    <location>
        <begin position="403"/>
        <end position="423"/>
    </location>
</feature>
<dbReference type="NCBIfam" id="TIGR00879">
    <property type="entry name" value="SP"/>
    <property type="match status" value="1"/>
</dbReference>
<accession>A0A5J5IMS4</accession>
<feature type="transmembrane region" description="Helical" evidence="10">
    <location>
        <begin position="44"/>
        <end position="63"/>
    </location>
</feature>
<keyword evidence="3 9" id="KW-0813">Transport</keyword>
<comment type="subcellular location">
    <subcellularLocation>
        <location evidence="1">Cell membrane</location>
        <topology evidence="1">Multi-pass membrane protein</topology>
    </subcellularLocation>
</comment>
<gene>
    <name evidence="12" type="ORF">FW778_04040</name>
</gene>
<dbReference type="InterPro" id="IPR003663">
    <property type="entry name" value="Sugar/inositol_transpt"/>
</dbReference>
<evidence type="ECO:0000256" key="4">
    <source>
        <dbReference type="ARBA" id="ARBA00022475"/>
    </source>
</evidence>
<evidence type="ECO:0000313" key="13">
    <source>
        <dbReference type="Proteomes" id="UP000326903"/>
    </source>
</evidence>
<dbReference type="SUPFAM" id="SSF103473">
    <property type="entry name" value="MFS general substrate transporter"/>
    <property type="match status" value="1"/>
</dbReference>
<keyword evidence="6 10" id="KW-0812">Transmembrane</keyword>
<dbReference type="PANTHER" id="PTHR48020:SF12">
    <property type="entry name" value="PROTON MYO-INOSITOL COTRANSPORTER"/>
    <property type="match status" value="1"/>
</dbReference>
<dbReference type="Proteomes" id="UP000326903">
    <property type="component" value="Unassembled WGS sequence"/>
</dbReference>
<feature type="transmembrane region" description="Helical" evidence="10">
    <location>
        <begin position="103"/>
        <end position="120"/>
    </location>
</feature>
<dbReference type="AlphaFoldDB" id="A0A5J5IMS4"/>
<evidence type="ECO:0000256" key="7">
    <source>
        <dbReference type="ARBA" id="ARBA00022989"/>
    </source>
</evidence>
<reference evidence="12 13" key="1">
    <citation type="submission" date="2019-09" db="EMBL/GenBank/DDBJ databases">
        <title>Draft genome sequence of Ginsengibacter sp. BR5-29.</title>
        <authorList>
            <person name="Im W.-T."/>
        </authorList>
    </citation>
    <scope>NUCLEOTIDE SEQUENCE [LARGE SCALE GENOMIC DNA]</scope>
    <source>
        <strain evidence="12 13">BR5-29</strain>
    </source>
</reference>
<feature type="transmembrane region" description="Helical" evidence="10">
    <location>
        <begin position="342"/>
        <end position="363"/>
    </location>
</feature>
<evidence type="ECO:0000256" key="2">
    <source>
        <dbReference type="ARBA" id="ARBA00010992"/>
    </source>
</evidence>
<dbReference type="PROSITE" id="PS00216">
    <property type="entry name" value="SUGAR_TRANSPORT_1"/>
    <property type="match status" value="1"/>
</dbReference>
<sequence>MNRKLLLWSIVVALGGFLFGFDTAVISGAEQDIKRIWQLSDVLHGIAIAIALYGTVIGALFGGIPATKFGRKKTLLWIGIFYLISAFGSALAPGVYIFMVFRVLGGLAIGASSVVAPMYITEIAPAKNRGKLVATFQFNIVFGILVAYLSNYLLQGVGGDESWRLMLGVVAIPALIYCILVFFVPESPRWLMVHRGDYDTARKTLEISDPEGVDEAILALHKQIEEEQQKESLSAFLSKRFSVPIFLAILIAFFNQLSGINAVIYFAPRVFELAGIGKQAAFLQSAGIGLVNLVFTMAGLYLIDRIGRKKLMLIGSVGYIISLASVAYAFYSGHAGGMVVPLLLFVFIASHAIGQGAVIWVFISEIFPNSVRAYGQSLGCTTHWVLASIITTIFPIMAARFGAAPIFLFFALMMVLQLLWVIFKMPETKGVPLEELEAKLMKAKNPSHMPAV</sequence>
<keyword evidence="13" id="KW-1185">Reference proteome</keyword>
<dbReference type="Gene3D" id="1.20.1250.20">
    <property type="entry name" value="MFS general substrate transporter like domains"/>
    <property type="match status" value="1"/>
</dbReference>
<dbReference type="GO" id="GO:0022857">
    <property type="term" value="F:transmembrane transporter activity"/>
    <property type="evidence" value="ECO:0007669"/>
    <property type="project" value="InterPro"/>
</dbReference>
<protein>
    <submittedName>
        <fullName evidence="12">Sugar porter family MFS transporter</fullName>
    </submittedName>
</protein>
<feature type="transmembrane region" description="Helical" evidence="10">
    <location>
        <begin position="165"/>
        <end position="185"/>
    </location>
</feature>
<dbReference type="InterPro" id="IPR020846">
    <property type="entry name" value="MFS_dom"/>
</dbReference>
<feature type="domain" description="Major facilitator superfamily (MFS) profile" evidence="11">
    <location>
        <begin position="8"/>
        <end position="429"/>
    </location>
</feature>
<dbReference type="PROSITE" id="PS50850">
    <property type="entry name" value="MFS"/>
    <property type="match status" value="1"/>
</dbReference>
<dbReference type="Pfam" id="PF00083">
    <property type="entry name" value="Sugar_tr"/>
    <property type="match status" value="1"/>
</dbReference>
<proteinExistence type="inferred from homology"/>
<evidence type="ECO:0000256" key="8">
    <source>
        <dbReference type="ARBA" id="ARBA00023136"/>
    </source>
</evidence>
<dbReference type="PROSITE" id="PS00217">
    <property type="entry name" value="SUGAR_TRANSPORT_2"/>
    <property type="match status" value="1"/>
</dbReference>
<feature type="transmembrane region" description="Helical" evidence="10">
    <location>
        <begin position="280"/>
        <end position="303"/>
    </location>
</feature>
<feature type="transmembrane region" description="Helical" evidence="10">
    <location>
        <begin position="245"/>
        <end position="268"/>
    </location>
</feature>
<feature type="transmembrane region" description="Helical" evidence="10">
    <location>
        <begin position="310"/>
        <end position="330"/>
    </location>
</feature>
<evidence type="ECO:0000256" key="9">
    <source>
        <dbReference type="RuleBase" id="RU003346"/>
    </source>
</evidence>
<feature type="transmembrane region" description="Helical" evidence="10">
    <location>
        <begin position="132"/>
        <end position="153"/>
    </location>
</feature>
<evidence type="ECO:0000313" key="12">
    <source>
        <dbReference type="EMBL" id="KAA9041214.1"/>
    </source>
</evidence>
<evidence type="ECO:0000256" key="6">
    <source>
        <dbReference type="ARBA" id="ARBA00022692"/>
    </source>
</evidence>
<evidence type="ECO:0000259" key="11">
    <source>
        <dbReference type="PROSITE" id="PS50850"/>
    </source>
</evidence>
<dbReference type="EMBL" id="VYQF01000001">
    <property type="protein sequence ID" value="KAA9041214.1"/>
    <property type="molecule type" value="Genomic_DNA"/>
</dbReference>
<evidence type="ECO:0000256" key="3">
    <source>
        <dbReference type="ARBA" id="ARBA00022448"/>
    </source>
</evidence>